<comment type="subcellular location">
    <subcellularLocation>
        <location evidence="1">Mitochondrion inner membrane</location>
        <topology evidence="1">Single-pass membrane protein</topology>
    </subcellularLocation>
</comment>
<dbReference type="AlphaFoldDB" id="K1QVJ4"/>
<dbReference type="GO" id="GO:0045275">
    <property type="term" value="C:respiratory chain complex III"/>
    <property type="evidence" value="ECO:0007669"/>
    <property type="project" value="InterPro"/>
</dbReference>
<keyword evidence="3" id="KW-0813">Transport</keyword>
<dbReference type="HOGENOM" id="CLU_2443000_0_0_1"/>
<evidence type="ECO:0000256" key="9">
    <source>
        <dbReference type="ARBA" id="ARBA00023128"/>
    </source>
</evidence>
<protein>
    <recommendedName>
        <fullName evidence="11">Cytochrome b-c1 complex subunit 9</fullName>
    </recommendedName>
    <alternativeName>
        <fullName evidence="12">Complex III subunit X</fullName>
    </alternativeName>
</protein>
<evidence type="ECO:0000256" key="12">
    <source>
        <dbReference type="ARBA" id="ARBA00076299"/>
    </source>
</evidence>
<keyword evidence="9" id="KW-0496">Mitochondrion</keyword>
<accession>K1QVJ4</accession>
<dbReference type="PANTHER" id="PTHR12980:SF0">
    <property type="entry name" value="CYTOCHROME B-C1 COMPLEX SUBUNIT 9"/>
    <property type="match status" value="1"/>
</dbReference>
<evidence type="ECO:0000256" key="7">
    <source>
        <dbReference type="ARBA" id="ARBA00022982"/>
    </source>
</evidence>
<dbReference type="InParanoid" id="K1QVJ4"/>
<evidence type="ECO:0000256" key="10">
    <source>
        <dbReference type="ARBA" id="ARBA00023136"/>
    </source>
</evidence>
<dbReference type="EMBL" id="JH815698">
    <property type="protein sequence ID" value="EKC35274.1"/>
    <property type="molecule type" value="Genomic_DNA"/>
</dbReference>
<dbReference type="Pfam" id="PF05365">
    <property type="entry name" value="UCR_UQCRX_QCR9"/>
    <property type="match status" value="1"/>
</dbReference>
<proteinExistence type="inferred from homology"/>
<keyword evidence="5" id="KW-0812">Transmembrane</keyword>
<evidence type="ECO:0000256" key="11">
    <source>
        <dbReference type="ARBA" id="ARBA00068509"/>
    </source>
</evidence>
<keyword evidence="4" id="KW-0679">Respiratory chain</keyword>
<keyword evidence="6" id="KW-0999">Mitochondrion inner membrane</keyword>
<evidence type="ECO:0000256" key="5">
    <source>
        <dbReference type="ARBA" id="ARBA00022692"/>
    </source>
</evidence>
<sequence length="90" mass="10279">MGLVDVVYRGVFRRSSTFAVAILGGAIVFETYFNEICDKWLAQHNAGKRYADMRKLYPIESAEESSRWPDPPKPSNLTPPMIDEPQYLLI</sequence>
<evidence type="ECO:0000256" key="4">
    <source>
        <dbReference type="ARBA" id="ARBA00022660"/>
    </source>
</evidence>
<name>K1QVJ4_MAGGI</name>
<dbReference type="SUPFAM" id="SSF81514">
    <property type="entry name" value="Subunit X (non-heme 7 kDa protein) of cytochrome bc1 complex (Ubiquinol-cytochrome c reductase)"/>
    <property type="match status" value="1"/>
</dbReference>
<evidence type="ECO:0000313" key="13">
    <source>
        <dbReference type="EMBL" id="EKC35274.1"/>
    </source>
</evidence>
<comment type="similarity">
    <text evidence="2">Belongs to the UQCR10/QCR9 family.</text>
</comment>
<dbReference type="GO" id="GO:0006122">
    <property type="term" value="P:mitochondrial electron transport, ubiquinol to cytochrome c"/>
    <property type="evidence" value="ECO:0007669"/>
    <property type="project" value="InterPro"/>
</dbReference>
<keyword evidence="8" id="KW-1133">Transmembrane helix</keyword>
<dbReference type="GO" id="GO:0005743">
    <property type="term" value="C:mitochondrial inner membrane"/>
    <property type="evidence" value="ECO:0007669"/>
    <property type="project" value="UniProtKB-SubCell"/>
</dbReference>
<evidence type="ECO:0000256" key="6">
    <source>
        <dbReference type="ARBA" id="ARBA00022792"/>
    </source>
</evidence>
<dbReference type="FunFam" id="1.20.5.260:FF:000001">
    <property type="entry name" value="Cytochrome b-c1 complex subunit 9"/>
    <property type="match status" value="1"/>
</dbReference>
<organism evidence="13">
    <name type="scientific">Magallana gigas</name>
    <name type="common">Pacific oyster</name>
    <name type="synonym">Crassostrea gigas</name>
    <dbReference type="NCBI Taxonomy" id="29159"/>
    <lineage>
        <taxon>Eukaryota</taxon>
        <taxon>Metazoa</taxon>
        <taxon>Spiralia</taxon>
        <taxon>Lophotrochozoa</taxon>
        <taxon>Mollusca</taxon>
        <taxon>Bivalvia</taxon>
        <taxon>Autobranchia</taxon>
        <taxon>Pteriomorphia</taxon>
        <taxon>Ostreida</taxon>
        <taxon>Ostreoidea</taxon>
        <taxon>Ostreidae</taxon>
        <taxon>Magallana</taxon>
    </lineage>
</organism>
<dbReference type="InterPro" id="IPR008027">
    <property type="entry name" value="QCR9"/>
</dbReference>
<gene>
    <name evidence="13" type="ORF">CGI_10008752</name>
</gene>
<evidence type="ECO:0000256" key="2">
    <source>
        <dbReference type="ARBA" id="ARBA00007856"/>
    </source>
</evidence>
<dbReference type="PANTHER" id="PTHR12980">
    <property type="entry name" value="UBIQUINOL-CYTOCHROME C REDUCTASE COMPLEX, SUBUNIT X"/>
    <property type="match status" value="1"/>
</dbReference>
<dbReference type="InterPro" id="IPR036656">
    <property type="entry name" value="QCR9_sf"/>
</dbReference>
<keyword evidence="7" id="KW-0249">Electron transport</keyword>
<keyword evidence="10" id="KW-0472">Membrane</keyword>
<reference evidence="13" key="1">
    <citation type="journal article" date="2012" name="Nature">
        <title>The oyster genome reveals stress adaptation and complexity of shell formation.</title>
        <authorList>
            <person name="Zhang G."/>
            <person name="Fang X."/>
            <person name="Guo X."/>
            <person name="Li L."/>
            <person name="Luo R."/>
            <person name="Xu F."/>
            <person name="Yang P."/>
            <person name="Zhang L."/>
            <person name="Wang X."/>
            <person name="Qi H."/>
            <person name="Xiong Z."/>
            <person name="Que H."/>
            <person name="Xie Y."/>
            <person name="Holland P.W."/>
            <person name="Paps J."/>
            <person name="Zhu Y."/>
            <person name="Wu F."/>
            <person name="Chen Y."/>
            <person name="Wang J."/>
            <person name="Peng C."/>
            <person name="Meng J."/>
            <person name="Yang L."/>
            <person name="Liu J."/>
            <person name="Wen B."/>
            <person name="Zhang N."/>
            <person name="Huang Z."/>
            <person name="Zhu Q."/>
            <person name="Feng Y."/>
            <person name="Mount A."/>
            <person name="Hedgecock D."/>
            <person name="Xu Z."/>
            <person name="Liu Y."/>
            <person name="Domazet-Loso T."/>
            <person name="Du Y."/>
            <person name="Sun X."/>
            <person name="Zhang S."/>
            <person name="Liu B."/>
            <person name="Cheng P."/>
            <person name="Jiang X."/>
            <person name="Li J."/>
            <person name="Fan D."/>
            <person name="Wang W."/>
            <person name="Fu W."/>
            <person name="Wang T."/>
            <person name="Wang B."/>
            <person name="Zhang J."/>
            <person name="Peng Z."/>
            <person name="Li Y."/>
            <person name="Li N."/>
            <person name="Wang J."/>
            <person name="Chen M."/>
            <person name="He Y."/>
            <person name="Tan F."/>
            <person name="Song X."/>
            <person name="Zheng Q."/>
            <person name="Huang R."/>
            <person name="Yang H."/>
            <person name="Du X."/>
            <person name="Chen L."/>
            <person name="Yang M."/>
            <person name="Gaffney P.M."/>
            <person name="Wang S."/>
            <person name="Luo L."/>
            <person name="She Z."/>
            <person name="Ming Y."/>
            <person name="Huang W."/>
            <person name="Zhang S."/>
            <person name="Huang B."/>
            <person name="Zhang Y."/>
            <person name="Qu T."/>
            <person name="Ni P."/>
            <person name="Miao G."/>
            <person name="Wang J."/>
            <person name="Wang Q."/>
            <person name="Steinberg C.E."/>
            <person name="Wang H."/>
            <person name="Li N."/>
            <person name="Qian L."/>
            <person name="Zhang G."/>
            <person name="Li Y."/>
            <person name="Yang H."/>
            <person name="Liu X."/>
            <person name="Wang J."/>
            <person name="Yin Y."/>
            <person name="Wang J."/>
        </authorList>
    </citation>
    <scope>NUCLEOTIDE SEQUENCE [LARGE SCALE GENOMIC DNA]</scope>
    <source>
        <strain evidence="13">05x7-T-G4-1.051#20</strain>
    </source>
</reference>
<evidence type="ECO:0000256" key="3">
    <source>
        <dbReference type="ARBA" id="ARBA00022448"/>
    </source>
</evidence>
<evidence type="ECO:0000256" key="8">
    <source>
        <dbReference type="ARBA" id="ARBA00022989"/>
    </source>
</evidence>
<evidence type="ECO:0000256" key="1">
    <source>
        <dbReference type="ARBA" id="ARBA00004434"/>
    </source>
</evidence>
<dbReference type="Gene3D" id="1.20.5.260">
    <property type="entry name" value="Cytochrome b-c1 complex subunit 9"/>
    <property type="match status" value="1"/>
</dbReference>